<feature type="compositionally biased region" description="Low complexity" evidence="7">
    <location>
        <begin position="28"/>
        <end position="39"/>
    </location>
</feature>
<gene>
    <name evidence="10" type="ORF">HK105_207141</name>
</gene>
<keyword evidence="3 6" id="KW-0863">Zinc-finger</keyword>
<dbReference type="EMBL" id="JADGIZ020000047">
    <property type="protein sequence ID" value="KAL2913396.1"/>
    <property type="molecule type" value="Genomic_DNA"/>
</dbReference>
<reference evidence="10 11" key="1">
    <citation type="submission" date="2023-09" db="EMBL/GenBank/DDBJ databases">
        <title>Pangenome analysis of Batrachochytrium dendrobatidis and related Chytrids.</title>
        <authorList>
            <person name="Yacoub M.N."/>
            <person name="Stajich J.E."/>
            <person name="James T.Y."/>
        </authorList>
    </citation>
    <scope>NUCLEOTIDE SEQUENCE [LARGE SCALE GENOMIC DNA]</scope>
    <source>
        <strain evidence="10 11">JEL0888</strain>
    </source>
</reference>
<evidence type="ECO:0000259" key="8">
    <source>
        <dbReference type="PROSITE" id="PS50006"/>
    </source>
</evidence>
<feature type="compositionally biased region" description="Low complexity" evidence="7">
    <location>
        <begin position="313"/>
        <end position="324"/>
    </location>
</feature>
<evidence type="ECO:0000256" key="7">
    <source>
        <dbReference type="SAM" id="MobiDB-lite"/>
    </source>
</evidence>
<feature type="domain" description="FHA" evidence="8">
    <location>
        <begin position="29"/>
        <end position="86"/>
    </location>
</feature>
<dbReference type="PROSITE" id="PS50006">
    <property type="entry name" value="FHA_DOMAIN"/>
    <property type="match status" value="1"/>
</dbReference>
<dbReference type="PANTHER" id="PTHR15067">
    <property type="entry name" value="E3 UBIQUITIN-PROTEIN LIGASE RNF8"/>
    <property type="match status" value="1"/>
</dbReference>
<feature type="compositionally biased region" description="Basic residues" evidence="7">
    <location>
        <begin position="248"/>
        <end position="257"/>
    </location>
</feature>
<dbReference type="SUPFAM" id="SSF49879">
    <property type="entry name" value="SMAD/FHA domain"/>
    <property type="match status" value="1"/>
</dbReference>
<dbReference type="SUPFAM" id="SSF57850">
    <property type="entry name" value="RING/U-box"/>
    <property type="match status" value="1"/>
</dbReference>
<sequence>MVLFPHSTPLHLQIARPPAVPRLPQNRPAAAGPDAPDAGSPSTLYVAFRSKVVSRAHAEIWAGKDGQIYFRDVGSSSGTFLNRLRLSPSGKESRPYTVKSGDIIQLGVDYQGRTEEIYKAVMIKVFITVKSGAVRKPDPSKLKDSIRSLISSMNPSNPDPEAASVDCCICLGTMAPLQALFLAPCSHCFHYKCVTPLLGSGYMFQCPLCRQVANLDASVAIENEDGPIVIEEEIHLERDKDDPLNRATSRRRPNGSHRHADADQNAALDAQGTHDAAVVAASALAPPPLPLAAQVSEPHEASAEHSSDDADHPAAAAANTTATMPEPPTSPATEEVFEFEVGSPTTVHASRTLMRRGNNRRAPGGPMPPMPPIMRSDSEHTQNEADASANGGAGTSSSTPIAVPAAMPGRTGSHPLPMQLSLSNERIDALMAATPPNHNMMLPPSNHGDLTAGAAASGAGPAGAAGSASSQGLVHHPAFDYLPSALSSLADALARGDRTAASIAIDNYTKLVTDMFGDLRFAGSDEERDALRARLIESLPVLRR</sequence>
<comment type="caution">
    <text evidence="10">The sequence shown here is derived from an EMBL/GenBank/DDBJ whole genome shotgun (WGS) entry which is preliminary data.</text>
</comment>
<evidence type="ECO:0000259" key="9">
    <source>
        <dbReference type="PROSITE" id="PS50089"/>
    </source>
</evidence>
<dbReference type="InterPro" id="IPR000253">
    <property type="entry name" value="FHA_dom"/>
</dbReference>
<keyword evidence="5" id="KW-0862">Zinc</keyword>
<keyword evidence="1" id="KW-0808">Transferase</keyword>
<evidence type="ECO:0000256" key="4">
    <source>
        <dbReference type="ARBA" id="ARBA00022786"/>
    </source>
</evidence>
<keyword evidence="4" id="KW-0833">Ubl conjugation pathway</keyword>
<feature type="compositionally biased region" description="Basic and acidic residues" evidence="7">
    <location>
        <begin position="232"/>
        <end position="244"/>
    </location>
</feature>
<dbReference type="PROSITE" id="PS50089">
    <property type="entry name" value="ZF_RING_2"/>
    <property type="match status" value="1"/>
</dbReference>
<proteinExistence type="predicted"/>
<evidence type="ECO:0000256" key="2">
    <source>
        <dbReference type="ARBA" id="ARBA00022723"/>
    </source>
</evidence>
<feature type="compositionally biased region" description="Low complexity" evidence="7">
    <location>
        <begin position="452"/>
        <end position="470"/>
    </location>
</feature>
<feature type="region of interest" description="Disordered" evidence="7">
    <location>
        <begin position="356"/>
        <end position="418"/>
    </location>
</feature>
<dbReference type="PANTHER" id="PTHR15067:SF7">
    <property type="entry name" value="E3 UBIQUITIN-PROTEIN LIGASE DMA1-RELATED"/>
    <property type="match status" value="1"/>
</dbReference>
<evidence type="ECO:0008006" key="12">
    <source>
        <dbReference type="Google" id="ProtNLM"/>
    </source>
</evidence>
<feature type="region of interest" description="Disordered" evidence="7">
    <location>
        <begin position="15"/>
        <end position="39"/>
    </location>
</feature>
<name>A0ABR4N1S0_9FUNG</name>
<evidence type="ECO:0000256" key="1">
    <source>
        <dbReference type="ARBA" id="ARBA00022679"/>
    </source>
</evidence>
<evidence type="ECO:0000256" key="3">
    <source>
        <dbReference type="ARBA" id="ARBA00022771"/>
    </source>
</evidence>
<evidence type="ECO:0000313" key="11">
    <source>
        <dbReference type="Proteomes" id="UP001527925"/>
    </source>
</evidence>
<evidence type="ECO:0000256" key="5">
    <source>
        <dbReference type="ARBA" id="ARBA00022833"/>
    </source>
</evidence>
<evidence type="ECO:0000256" key="6">
    <source>
        <dbReference type="PROSITE-ProRule" id="PRU00175"/>
    </source>
</evidence>
<dbReference type="Gene3D" id="2.60.200.20">
    <property type="match status" value="1"/>
</dbReference>
<feature type="domain" description="RING-type" evidence="9">
    <location>
        <begin position="167"/>
        <end position="210"/>
    </location>
</feature>
<dbReference type="InterPro" id="IPR008984">
    <property type="entry name" value="SMAD_FHA_dom_sf"/>
</dbReference>
<dbReference type="Pfam" id="PF00498">
    <property type="entry name" value="FHA"/>
    <property type="match status" value="1"/>
</dbReference>
<feature type="compositionally biased region" description="Basic and acidic residues" evidence="7">
    <location>
        <begin position="297"/>
        <end position="312"/>
    </location>
</feature>
<feature type="region of interest" description="Disordered" evidence="7">
    <location>
        <begin position="294"/>
        <end position="331"/>
    </location>
</feature>
<protein>
    <recommendedName>
        <fullName evidence="12">SMAD/FHA domain-containing protein</fullName>
    </recommendedName>
</protein>
<accession>A0ABR4N1S0</accession>
<dbReference type="Pfam" id="PF17123">
    <property type="entry name" value="zf-RING_11"/>
    <property type="match status" value="1"/>
</dbReference>
<dbReference type="InterPro" id="IPR001841">
    <property type="entry name" value="Znf_RING"/>
</dbReference>
<dbReference type="Proteomes" id="UP001527925">
    <property type="component" value="Unassembled WGS sequence"/>
</dbReference>
<organism evidence="10 11">
    <name type="scientific">Polyrhizophydium stewartii</name>
    <dbReference type="NCBI Taxonomy" id="2732419"/>
    <lineage>
        <taxon>Eukaryota</taxon>
        <taxon>Fungi</taxon>
        <taxon>Fungi incertae sedis</taxon>
        <taxon>Chytridiomycota</taxon>
        <taxon>Chytridiomycota incertae sedis</taxon>
        <taxon>Chytridiomycetes</taxon>
        <taxon>Rhizophydiales</taxon>
        <taxon>Rhizophydiales incertae sedis</taxon>
        <taxon>Polyrhizophydium</taxon>
    </lineage>
</organism>
<evidence type="ECO:0000313" key="10">
    <source>
        <dbReference type="EMBL" id="KAL2913396.1"/>
    </source>
</evidence>
<dbReference type="InterPro" id="IPR013083">
    <property type="entry name" value="Znf_RING/FYVE/PHD"/>
</dbReference>
<feature type="region of interest" description="Disordered" evidence="7">
    <location>
        <begin position="232"/>
        <end position="262"/>
    </location>
</feature>
<dbReference type="Gene3D" id="3.30.40.10">
    <property type="entry name" value="Zinc/RING finger domain, C3HC4 (zinc finger)"/>
    <property type="match status" value="1"/>
</dbReference>
<feature type="compositionally biased region" description="Low complexity" evidence="7">
    <location>
        <begin position="385"/>
        <end position="398"/>
    </location>
</feature>
<dbReference type="SMART" id="SM00240">
    <property type="entry name" value="FHA"/>
    <property type="match status" value="1"/>
</dbReference>
<keyword evidence="2" id="KW-0479">Metal-binding</keyword>
<keyword evidence="11" id="KW-1185">Reference proteome</keyword>
<dbReference type="SMART" id="SM00184">
    <property type="entry name" value="RING"/>
    <property type="match status" value="1"/>
</dbReference>
<feature type="region of interest" description="Disordered" evidence="7">
    <location>
        <begin position="451"/>
        <end position="470"/>
    </location>
</feature>